<dbReference type="PROSITE" id="PS51819">
    <property type="entry name" value="VOC"/>
    <property type="match status" value="1"/>
</dbReference>
<dbReference type="EMBL" id="BRXS01000003">
    <property type="protein sequence ID" value="GLC25945.1"/>
    <property type="molecule type" value="Genomic_DNA"/>
</dbReference>
<evidence type="ECO:0000313" key="5">
    <source>
        <dbReference type="EMBL" id="GLC25945.1"/>
    </source>
</evidence>
<dbReference type="AlphaFoldDB" id="A0AA37V1C2"/>
<evidence type="ECO:0000256" key="1">
    <source>
        <dbReference type="ARBA" id="ARBA00011051"/>
    </source>
</evidence>
<dbReference type="SUPFAM" id="SSF54593">
    <property type="entry name" value="Glyoxalase/Bleomycin resistance protein/Dihydroxybiphenyl dioxygenase"/>
    <property type="match status" value="1"/>
</dbReference>
<proteinExistence type="inferred from homology"/>
<dbReference type="Proteomes" id="UP001161325">
    <property type="component" value="Unassembled WGS sequence"/>
</dbReference>
<dbReference type="InterPro" id="IPR004360">
    <property type="entry name" value="Glyas_Fos-R_dOase_dom"/>
</dbReference>
<evidence type="ECO:0000259" key="4">
    <source>
        <dbReference type="PROSITE" id="PS51819"/>
    </source>
</evidence>
<dbReference type="Gene3D" id="3.10.180.10">
    <property type="entry name" value="2,3-Dihydroxybiphenyl 1,2-Dioxygenase, domain 1"/>
    <property type="match status" value="1"/>
</dbReference>
<dbReference type="InterPro" id="IPR029068">
    <property type="entry name" value="Glyas_Bleomycin-R_OHBP_Dase"/>
</dbReference>
<keyword evidence="3" id="KW-0046">Antibiotic resistance</keyword>
<name>A0AA37V1C2_9BACT</name>
<dbReference type="Pfam" id="PF00903">
    <property type="entry name" value="Glyoxalase"/>
    <property type="match status" value="1"/>
</dbReference>
<accession>A0AA37V1C2</accession>
<dbReference type="RefSeq" id="WP_284350409.1">
    <property type="nucleotide sequence ID" value="NZ_BRXS01000003.1"/>
</dbReference>
<dbReference type="InterPro" id="IPR000335">
    <property type="entry name" value="Bleomycin-R"/>
</dbReference>
<gene>
    <name evidence="5" type="ORF">rosag_24580</name>
</gene>
<evidence type="ECO:0000313" key="6">
    <source>
        <dbReference type="Proteomes" id="UP001161325"/>
    </source>
</evidence>
<protein>
    <recommendedName>
        <fullName evidence="2">Bleomycin resistance protein</fullName>
    </recommendedName>
</protein>
<evidence type="ECO:0000256" key="3">
    <source>
        <dbReference type="ARBA" id="ARBA00023251"/>
    </source>
</evidence>
<organism evidence="5 6">
    <name type="scientific">Roseisolibacter agri</name>
    <dbReference type="NCBI Taxonomy" id="2014610"/>
    <lineage>
        <taxon>Bacteria</taxon>
        <taxon>Pseudomonadati</taxon>
        <taxon>Gemmatimonadota</taxon>
        <taxon>Gemmatimonadia</taxon>
        <taxon>Gemmatimonadales</taxon>
        <taxon>Gemmatimonadaceae</taxon>
        <taxon>Roseisolibacter</taxon>
    </lineage>
</organism>
<comment type="caution">
    <text evidence="5">The sequence shown here is derived from an EMBL/GenBank/DDBJ whole genome shotgun (WGS) entry which is preliminary data.</text>
</comment>
<comment type="similarity">
    <text evidence="1">Belongs to the bleomycin resistance protein family.</text>
</comment>
<reference evidence="5" key="1">
    <citation type="submission" date="2022-08" db="EMBL/GenBank/DDBJ databases">
        <title>Draft genome sequencing of Roseisolibacter agri AW1220.</title>
        <authorList>
            <person name="Tobiishi Y."/>
            <person name="Tonouchi A."/>
        </authorList>
    </citation>
    <scope>NUCLEOTIDE SEQUENCE</scope>
    <source>
        <strain evidence="5">AW1220</strain>
    </source>
</reference>
<feature type="domain" description="VOC" evidence="4">
    <location>
        <begin position="1"/>
        <end position="124"/>
    </location>
</feature>
<sequence length="128" mass="14228">MAIIPTFRCRSMRASLAFYTEVLDFTRVDGDDTLDDPTFSVLARDGGHLFLSSHRGDGAFGAVVAITTDDVDAVFRTYRARGLRTPGNPDAPVMVHEGPIDQTWGTREFYVEDPDGNTLRFTQQRARA</sequence>
<keyword evidence="6" id="KW-1185">Reference proteome</keyword>
<dbReference type="CDD" id="cd08349">
    <property type="entry name" value="BLMA_like"/>
    <property type="match status" value="1"/>
</dbReference>
<evidence type="ECO:0000256" key="2">
    <source>
        <dbReference type="ARBA" id="ARBA00021572"/>
    </source>
</evidence>
<dbReference type="GO" id="GO:0046677">
    <property type="term" value="P:response to antibiotic"/>
    <property type="evidence" value="ECO:0007669"/>
    <property type="project" value="UniProtKB-KW"/>
</dbReference>
<dbReference type="InterPro" id="IPR037523">
    <property type="entry name" value="VOC_core"/>
</dbReference>